<dbReference type="Proteomes" id="UP001319921">
    <property type="component" value="Chromosome"/>
</dbReference>
<evidence type="ECO:0000313" key="3">
    <source>
        <dbReference type="EMBL" id="BDB99574.1"/>
    </source>
</evidence>
<keyword evidence="4" id="KW-1185">Reference proteome</keyword>
<evidence type="ECO:0000256" key="1">
    <source>
        <dbReference type="HAMAP-Rule" id="MF_01245"/>
    </source>
</evidence>
<evidence type="ECO:0000259" key="2">
    <source>
        <dbReference type="Pfam" id="PF04457"/>
    </source>
</evidence>
<protein>
    <recommendedName>
        <fullName evidence="1">UPF0248 protein SACC_25910</fullName>
    </recommendedName>
</protein>
<reference evidence="3 4" key="1">
    <citation type="journal article" date="2022" name="Microbiol. Resour. Announc.">
        <title>Complete Genome Sequence of the Hyperthermophilic and Acidophilic Archaeon Saccharolobus caldissimus Strain HS-3T.</title>
        <authorList>
            <person name="Sakai H.D."/>
            <person name="Kurosawa N."/>
        </authorList>
    </citation>
    <scope>NUCLEOTIDE SEQUENCE [LARGE SCALE GENOMIC DNA]</scope>
    <source>
        <strain evidence="3 4">JCM32116</strain>
    </source>
</reference>
<dbReference type="HAMAP" id="MF_01245">
    <property type="entry name" value="UPF0248"/>
    <property type="match status" value="1"/>
</dbReference>
<accession>A0AAQ4CUU3</accession>
<sequence>MRIKDAINMVLWKYKDNISEFKLIIYDRYVSIAEIPFEQIERVDNYYIYLKDGETVIPIHRVIEIKRGEYTIWRRKGR</sequence>
<dbReference type="InterPro" id="IPR040459">
    <property type="entry name" value="MJ1316"/>
</dbReference>
<dbReference type="RefSeq" id="WP_229569959.1">
    <property type="nucleotide sequence ID" value="NZ_AP025226.1"/>
</dbReference>
<comment type="similarity">
    <text evidence="1">Belongs to the UPF0248 family.</text>
</comment>
<dbReference type="GeneID" id="68867309"/>
<dbReference type="InterPro" id="IPR007547">
    <property type="entry name" value="UPF0248"/>
</dbReference>
<organism evidence="3 4">
    <name type="scientific">Saccharolobus caldissimus</name>
    <dbReference type="NCBI Taxonomy" id="1702097"/>
    <lineage>
        <taxon>Archaea</taxon>
        <taxon>Thermoproteota</taxon>
        <taxon>Thermoprotei</taxon>
        <taxon>Sulfolobales</taxon>
        <taxon>Sulfolobaceae</taxon>
        <taxon>Saccharolobus</taxon>
    </lineage>
</organism>
<proteinExistence type="inferred from homology"/>
<dbReference type="AlphaFoldDB" id="A0AAQ4CUU3"/>
<feature type="domain" description="MJ1316 RNA cyclic group end recognition" evidence="2">
    <location>
        <begin position="1"/>
        <end position="75"/>
    </location>
</feature>
<dbReference type="EMBL" id="AP025226">
    <property type="protein sequence ID" value="BDB99574.1"/>
    <property type="molecule type" value="Genomic_DNA"/>
</dbReference>
<dbReference type="KEGG" id="scas:SACC_25910"/>
<gene>
    <name evidence="3" type="ORF">SACC_25910</name>
</gene>
<dbReference type="Pfam" id="PF04457">
    <property type="entry name" value="MJ1316"/>
    <property type="match status" value="1"/>
</dbReference>
<name>A0AAQ4CUU3_9CREN</name>
<evidence type="ECO:0000313" key="4">
    <source>
        <dbReference type="Proteomes" id="UP001319921"/>
    </source>
</evidence>